<sequence length="86" mass="9984">MSYQVDLTPASVRQIKKLPPDIQQKVVLKLEELALEPRPDKVVKLEGAASLYRVRLGKYRIIYQIQDELLLVTVVKVAHRREVYRA</sequence>
<dbReference type="PANTHER" id="PTHR35601">
    <property type="entry name" value="TOXIN RELE"/>
    <property type="match status" value="1"/>
</dbReference>
<protein>
    <submittedName>
        <fullName evidence="3">Type II toxin-antitoxin system RelE/ParE family toxin</fullName>
    </submittedName>
</protein>
<evidence type="ECO:0000256" key="2">
    <source>
        <dbReference type="ARBA" id="ARBA00022649"/>
    </source>
</evidence>
<keyword evidence="2" id="KW-1277">Toxin-antitoxin system</keyword>
<reference evidence="3 4" key="1">
    <citation type="journal article" date="2021" name="Int. J. Syst. Evol. Microbiol.">
        <title>Amazonocrinis nigriterrae gen. nov., sp. nov., Atlanticothrix silvestris gen. nov., sp. nov. and Dendronalium phyllosphericum gen. nov., sp. nov., nostocacean cyanobacteria from Brazilian environments.</title>
        <authorList>
            <person name="Alvarenga D.O."/>
            <person name="Andreote A.P.D."/>
            <person name="Branco L.H.Z."/>
            <person name="Delbaje E."/>
            <person name="Cruz R.B."/>
            <person name="Varani A.M."/>
            <person name="Fiore M.F."/>
        </authorList>
    </citation>
    <scope>NUCLEOTIDE SEQUENCE [LARGE SCALE GENOMIC DNA]</scope>
    <source>
        <strain evidence="3 4">CENA357</strain>
    </source>
</reference>
<name>A0A8J7HDH1_9CYAN</name>
<comment type="similarity">
    <text evidence="1">Belongs to the RelE toxin family.</text>
</comment>
<accession>A0A8J7HDH1</accession>
<dbReference type="Gene3D" id="3.30.2310.20">
    <property type="entry name" value="RelE-like"/>
    <property type="match status" value="1"/>
</dbReference>
<dbReference type="InterPro" id="IPR007712">
    <property type="entry name" value="RelE/ParE_toxin"/>
</dbReference>
<dbReference type="EMBL" id="JAECZB010000002">
    <property type="protein sequence ID" value="MBH8551074.1"/>
    <property type="molecule type" value="Genomic_DNA"/>
</dbReference>
<evidence type="ECO:0000313" key="3">
    <source>
        <dbReference type="EMBL" id="MBH8551074.1"/>
    </source>
</evidence>
<dbReference type="AlphaFoldDB" id="A0A8J7HDH1"/>
<keyword evidence="4" id="KW-1185">Reference proteome</keyword>
<proteinExistence type="inferred from homology"/>
<comment type="caution">
    <text evidence="3">The sequence shown here is derived from an EMBL/GenBank/DDBJ whole genome shotgun (WGS) entry which is preliminary data.</text>
</comment>
<dbReference type="InterPro" id="IPR035093">
    <property type="entry name" value="RelE/ParE_toxin_dom_sf"/>
</dbReference>
<evidence type="ECO:0000256" key="1">
    <source>
        <dbReference type="ARBA" id="ARBA00006226"/>
    </source>
</evidence>
<gene>
    <name evidence="3" type="ORF">I8751_01450</name>
</gene>
<dbReference type="PANTHER" id="PTHR35601:SF1">
    <property type="entry name" value="TOXIN RELE"/>
    <property type="match status" value="1"/>
</dbReference>
<dbReference type="SUPFAM" id="SSF143011">
    <property type="entry name" value="RelE-like"/>
    <property type="match status" value="1"/>
</dbReference>
<organism evidence="3 4">
    <name type="scientific">Atlanticothrix silvestris CENA357</name>
    <dbReference type="NCBI Taxonomy" id="1725252"/>
    <lineage>
        <taxon>Bacteria</taxon>
        <taxon>Bacillati</taxon>
        <taxon>Cyanobacteriota</taxon>
        <taxon>Cyanophyceae</taxon>
        <taxon>Nostocales</taxon>
        <taxon>Nodulariaceae</taxon>
        <taxon>Atlanticothrix</taxon>
        <taxon>Atlanticothrix silvestris</taxon>
    </lineage>
</organism>
<dbReference type="Proteomes" id="UP000599391">
    <property type="component" value="Unassembled WGS sequence"/>
</dbReference>
<dbReference type="RefSeq" id="WP_214437391.1">
    <property type="nucleotide sequence ID" value="NZ_JAECZB010000002.1"/>
</dbReference>
<dbReference type="Pfam" id="PF05016">
    <property type="entry name" value="ParE_toxin"/>
    <property type="match status" value="1"/>
</dbReference>
<evidence type="ECO:0000313" key="4">
    <source>
        <dbReference type="Proteomes" id="UP000599391"/>
    </source>
</evidence>